<evidence type="ECO:0000313" key="3">
    <source>
        <dbReference type="Proteomes" id="UP001501747"/>
    </source>
</evidence>
<evidence type="ECO:0000256" key="1">
    <source>
        <dbReference type="SAM" id="MobiDB-lite"/>
    </source>
</evidence>
<protein>
    <submittedName>
        <fullName evidence="2">Uncharacterized protein</fullName>
    </submittedName>
</protein>
<dbReference type="EMBL" id="BAABAL010000019">
    <property type="protein sequence ID" value="GAA4024934.1"/>
    <property type="molecule type" value="Genomic_DNA"/>
</dbReference>
<comment type="caution">
    <text evidence="2">The sequence shown here is derived from an EMBL/GenBank/DDBJ whole genome shotgun (WGS) entry which is preliminary data.</text>
</comment>
<keyword evidence="3" id="KW-1185">Reference proteome</keyword>
<feature type="region of interest" description="Disordered" evidence="1">
    <location>
        <begin position="126"/>
        <end position="148"/>
    </location>
</feature>
<name>A0ABP7TFT1_9PSEU</name>
<accession>A0ABP7TFT1</accession>
<organism evidence="2 3">
    <name type="scientific">Allokutzneria multivorans</name>
    <dbReference type="NCBI Taxonomy" id="1142134"/>
    <lineage>
        <taxon>Bacteria</taxon>
        <taxon>Bacillati</taxon>
        <taxon>Actinomycetota</taxon>
        <taxon>Actinomycetes</taxon>
        <taxon>Pseudonocardiales</taxon>
        <taxon>Pseudonocardiaceae</taxon>
        <taxon>Allokutzneria</taxon>
    </lineage>
</organism>
<proteinExistence type="predicted"/>
<reference evidence="3" key="1">
    <citation type="journal article" date="2019" name="Int. J. Syst. Evol. Microbiol.">
        <title>The Global Catalogue of Microorganisms (GCM) 10K type strain sequencing project: providing services to taxonomists for standard genome sequencing and annotation.</title>
        <authorList>
            <consortium name="The Broad Institute Genomics Platform"/>
            <consortium name="The Broad Institute Genome Sequencing Center for Infectious Disease"/>
            <person name="Wu L."/>
            <person name="Ma J."/>
        </authorList>
    </citation>
    <scope>NUCLEOTIDE SEQUENCE [LARGE SCALE GENOMIC DNA]</scope>
    <source>
        <strain evidence="3">JCM 17342</strain>
    </source>
</reference>
<evidence type="ECO:0000313" key="2">
    <source>
        <dbReference type="EMBL" id="GAA4024934.1"/>
    </source>
</evidence>
<dbReference type="Proteomes" id="UP001501747">
    <property type="component" value="Unassembled WGS sequence"/>
</dbReference>
<gene>
    <name evidence="2" type="ORF">GCM10022247_56720</name>
</gene>
<sequence length="148" mass="17327">MFPNRSSFAFNGGGNWRWYEPNGINLPMREARQCAALIEATQGQVARDDFISAIMTKIKKAERGELEYPDDAKAGMARSPDINELKWRLEDDEWRLYYSEPIKLHAQRGMLGLHFDVKPDLDHQDRSIDEAARRNKDWHETVDTEYRQ</sequence>